<feature type="compositionally biased region" description="Basic and acidic residues" evidence="3">
    <location>
        <begin position="68"/>
        <end position="79"/>
    </location>
</feature>
<keyword evidence="4" id="KW-1133">Transmembrane helix</keyword>
<evidence type="ECO:0000256" key="4">
    <source>
        <dbReference type="SAM" id="Phobius"/>
    </source>
</evidence>
<feature type="transmembrane region" description="Helical" evidence="4">
    <location>
        <begin position="167"/>
        <end position="188"/>
    </location>
</feature>
<keyword evidence="4" id="KW-0472">Membrane</keyword>
<gene>
    <name evidence="6" type="ORF">ElyMa_000074500</name>
</gene>
<comment type="caution">
    <text evidence="6">The sequence shown here is derived from an EMBL/GenBank/DDBJ whole genome shotgun (WGS) entry which is preliminary data.</text>
</comment>
<name>A0AAV4EHQ0_9GAST</name>
<evidence type="ECO:0000256" key="3">
    <source>
        <dbReference type="SAM" id="MobiDB-lite"/>
    </source>
</evidence>
<dbReference type="GO" id="GO:0004016">
    <property type="term" value="F:adenylate cyclase activity"/>
    <property type="evidence" value="ECO:0007669"/>
    <property type="project" value="TreeGrafter"/>
</dbReference>
<evidence type="ECO:0000256" key="1">
    <source>
        <dbReference type="ARBA" id="ARBA00022741"/>
    </source>
</evidence>
<dbReference type="PANTHER" id="PTHR45627">
    <property type="entry name" value="ADENYLATE CYCLASE TYPE 1"/>
    <property type="match status" value="1"/>
</dbReference>
<evidence type="ECO:0000259" key="5">
    <source>
        <dbReference type="Pfam" id="PF16214"/>
    </source>
</evidence>
<dbReference type="GO" id="GO:0005886">
    <property type="term" value="C:plasma membrane"/>
    <property type="evidence" value="ECO:0007669"/>
    <property type="project" value="TreeGrafter"/>
</dbReference>
<sequence>MSNPSISIEPADSNGLVAHCSLTPSIIIPSRNSSAVDGERKLSSLRMGFENAFKNCRMYTSMTTNNHNSHEMKEPEPSKRKASVKQAWEENYALKTEELRAEERRQSTIGGPHPRTSSAVSEQVAVVQRPAPFSLRRLLHIFRSKQFPDRNLEKLYRRYFVKVDQSSMSVMNIICIILCCMLIAFAYGSGHSSPLRGIVLGVIVILFIVLELLLYRLHLEFGSQRVLCYVSMLLLVGVICTISVDLHPAAMDDGLWVTVFFVYMVYTGMPVSLSIAVVAGIVMPLLQIGLTSRFLFMSEHHKSEINFVYIQNESLDDLLKETLKRYTNSPSLSTSPSAKDEQVVQTCREKRGLSYLILNFADDFLFISTSLNSMPFHFLVLRVILEEKFAPQV</sequence>
<dbReference type="Proteomes" id="UP000762676">
    <property type="component" value="Unassembled WGS sequence"/>
</dbReference>
<dbReference type="AlphaFoldDB" id="A0AAV4EHQ0"/>
<feature type="transmembrane region" description="Helical" evidence="4">
    <location>
        <begin position="194"/>
        <end position="214"/>
    </location>
</feature>
<dbReference type="InterPro" id="IPR032628">
    <property type="entry name" value="AC_N"/>
</dbReference>
<organism evidence="6 7">
    <name type="scientific">Elysia marginata</name>
    <dbReference type="NCBI Taxonomy" id="1093978"/>
    <lineage>
        <taxon>Eukaryota</taxon>
        <taxon>Metazoa</taxon>
        <taxon>Spiralia</taxon>
        <taxon>Lophotrochozoa</taxon>
        <taxon>Mollusca</taxon>
        <taxon>Gastropoda</taxon>
        <taxon>Heterobranchia</taxon>
        <taxon>Euthyneura</taxon>
        <taxon>Panpulmonata</taxon>
        <taxon>Sacoglossa</taxon>
        <taxon>Placobranchoidea</taxon>
        <taxon>Plakobranchidae</taxon>
        <taxon>Elysia</taxon>
    </lineage>
</organism>
<feature type="domain" description="Adenylate cyclase N-terminal" evidence="5">
    <location>
        <begin position="77"/>
        <end position="291"/>
    </location>
</feature>
<dbReference type="Pfam" id="PF16214">
    <property type="entry name" value="AC_N"/>
    <property type="match status" value="1"/>
</dbReference>
<keyword evidence="4" id="KW-0812">Transmembrane</keyword>
<dbReference type="EMBL" id="BMAT01000132">
    <property type="protein sequence ID" value="GFR60250.1"/>
    <property type="molecule type" value="Genomic_DNA"/>
</dbReference>
<keyword evidence="7" id="KW-1185">Reference proteome</keyword>
<reference evidence="6 7" key="1">
    <citation type="journal article" date="2021" name="Elife">
        <title>Chloroplast acquisition without the gene transfer in kleptoplastic sea slugs, Plakobranchus ocellatus.</title>
        <authorList>
            <person name="Maeda T."/>
            <person name="Takahashi S."/>
            <person name="Yoshida T."/>
            <person name="Shimamura S."/>
            <person name="Takaki Y."/>
            <person name="Nagai Y."/>
            <person name="Toyoda A."/>
            <person name="Suzuki Y."/>
            <person name="Arimoto A."/>
            <person name="Ishii H."/>
            <person name="Satoh N."/>
            <person name="Nishiyama T."/>
            <person name="Hasebe M."/>
            <person name="Maruyama T."/>
            <person name="Minagawa J."/>
            <person name="Obokata J."/>
            <person name="Shigenobu S."/>
        </authorList>
    </citation>
    <scope>NUCLEOTIDE SEQUENCE [LARGE SCALE GENOMIC DNA]</scope>
</reference>
<protein>
    <submittedName>
        <fullName evidence="6">Adenylate cyclase</fullName>
    </submittedName>
</protein>
<feature type="transmembrane region" description="Helical" evidence="4">
    <location>
        <begin position="256"/>
        <end position="286"/>
    </location>
</feature>
<dbReference type="PANTHER" id="PTHR45627:SF16">
    <property type="entry name" value="ADENYLATE CYCLASE"/>
    <property type="match status" value="1"/>
</dbReference>
<dbReference type="GO" id="GO:0000166">
    <property type="term" value="F:nucleotide binding"/>
    <property type="evidence" value="ECO:0007669"/>
    <property type="project" value="UniProtKB-KW"/>
</dbReference>
<feature type="region of interest" description="Disordered" evidence="3">
    <location>
        <begin position="65"/>
        <end position="84"/>
    </location>
</feature>
<evidence type="ECO:0000256" key="2">
    <source>
        <dbReference type="ARBA" id="ARBA00023239"/>
    </source>
</evidence>
<evidence type="ECO:0000313" key="6">
    <source>
        <dbReference type="EMBL" id="GFR60250.1"/>
    </source>
</evidence>
<proteinExistence type="predicted"/>
<dbReference type="GO" id="GO:0007189">
    <property type="term" value="P:adenylate cyclase-activating G protein-coupled receptor signaling pathway"/>
    <property type="evidence" value="ECO:0007669"/>
    <property type="project" value="TreeGrafter"/>
</dbReference>
<feature type="transmembrane region" description="Helical" evidence="4">
    <location>
        <begin position="226"/>
        <end position="244"/>
    </location>
</feature>
<accession>A0AAV4EHQ0</accession>
<evidence type="ECO:0000313" key="7">
    <source>
        <dbReference type="Proteomes" id="UP000762676"/>
    </source>
</evidence>
<keyword evidence="1" id="KW-0547">Nucleotide-binding</keyword>
<keyword evidence="2" id="KW-0456">Lyase</keyword>